<protein>
    <recommendedName>
        <fullName evidence="1">HTH cro/C1-type domain-containing protein</fullName>
    </recommendedName>
</protein>
<sequence length="168" mass="18478">MAATEGTASDQEEARIRLGELILARRSVKGMSQQAFAEKIGVHKVTASRIEHGRHPMRPSTARRVEEALRWKPGACDLIVSDPDVDPAAYEEEEPTAASASVDMARSFLDMAKAMAPRIREDPELARQVGEMLSSVEAKLALVVEHDFTPEALKTLMDLNVARRDLSV</sequence>
<dbReference type="PROSITE" id="PS50943">
    <property type="entry name" value="HTH_CROC1"/>
    <property type="match status" value="1"/>
</dbReference>
<dbReference type="Proteomes" id="UP000179734">
    <property type="component" value="Unassembled WGS sequence"/>
</dbReference>
<feature type="domain" description="HTH cro/C1-type" evidence="1">
    <location>
        <begin position="22"/>
        <end position="76"/>
    </location>
</feature>
<dbReference type="RefSeq" id="WP_131823641.1">
    <property type="nucleotide sequence ID" value="NZ_MLQM01000115.1"/>
</dbReference>
<keyword evidence="3" id="KW-1185">Reference proteome</keyword>
<dbReference type="Pfam" id="PF01381">
    <property type="entry name" value="HTH_3"/>
    <property type="match status" value="1"/>
</dbReference>
<dbReference type="GO" id="GO:0003677">
    <property type="term" value="F:DNA binding"/>
    <property type="evidence" value="ECO:0007669"/>
    <property type="project" value="InterPro"/>
</dbReference>
<dbReference type="CDD" id="cd00093">
    <property type="entry name" value="HTH_XRE"/>
    <property type="match status" value="1"/>
</dbReference>
<dbReference type="SUPFAM" id="SSF47413">
    <property type="entry name" value="lambda repressor-like DNA-binding domains"/>
    <property type="match status" value="1"/>
</dbReference>
<dbReference type="InterPro" id="IPR001387">
    <property type="entry name" value="Cro/C1-type_HTH"/>
</dbReference>
<dbReference type="AlphaFoldDB" id="A0A1S1NFZ1"/>
<dbReference type="InterPro" id="IPR010982">
    <property type="entry name" value="Lambda_DNA-bd_dom_sf"/>
</dbReference>
<comment type="caution">
    <text evidence="2">The sequence shown here is derived from an EMBL/GenBank/DDBJ whole genome shotgun (WGS) entry which is preliminary data.</text>
</comment>
<organism evidence="2 3">
    <name type="scientific">Mycobacterium talmoniae</name>
    <dbReference type="NCBI Taxonomy" id="1858794"/>
    <lineage>
        <taxon>Bacteria</taxon>
        <taxon>Bacillati</taxon>
        <taxon>Actinomycetota</taxon>
        <taxon>Actinomycetes</taxon>
        <taxon>Mycobacteriales</taxon>
        <taxon>Mycobacteriaceae</taxon>
        <taxon>Mycobacterium</taxon>
    </lineage>
</organism>
<dbReference type="SMART" id="SM00530">
    <property type="entry name" value="HTH_XRE"/>
    <property type="match status" value="1"/>
</dbReference>
<proteinExistence type="predicted"/>
<name>A0A1S1NFZ1_9MYCO</name>
<evidence type="ECO:0000313" key="3">
    <source>
        <dbReference type="Proteomes" id="UP000179734"/>
    </source>
</evidence>
<dbReference type="EMBL" id="MLQM01000115">
    <property type="protein sequence ID" value="OHV00134.1"/>
    <property type="molecule type" value="Genomic_DNA"/>
</dbReference>
<accession>A0A1S1NFZ1</accession>
<reference evidence="2 3" key="1">
    <citation type="submission" date="2016-10" db="EMBL/GenBank/DDBJ databases">
        <title>Genome sequence of Mycobacterium talmonii.</title>
        <authorList>
            <person name="Greninger A.L."/>
            <person name="Elliott B."/>
            <person name="Vasireddy S."/>
            <person name="Vasireddy R."/>
        </authorList>
    </citation>
    <scope>NUCLEOTIDE SEQUENCE [LARGE SCALE GENOMIC DNA]</scope>
    <source>
        <strain evidence="3">NE-TNMC-100812</strain>
    </source>
</reference>
<evidence type="ECO:0000313" key="2">
    <source>
        <dbReference type="EMBL" id="OHV00134.1"/>
    </source>
</evidence>
<dbReference type="Gene3D" id="1.10.260.40">
    <property type="entry name" value="lambda repressor-like DNA-binding domains"/>
    <property type="match status" value="1"/>
</dbReference>
<evidence type="ECO:0000259" key="1">
    <source>
        <dbReference type="PROSITE" id="PS50943"/>
    </source>
</evidence>
<gene>
    <name evidence="2" type="ORF">BKN37_18430</name>
</gene>